<dbReference type="AlphaFoldDB" id="A0A7X1CK24"/>
<feature type="non-terminal residue" evidence="2">
    <location>
        <position position="1"/>
    </location>
</feature>
<gene>
    <name evidence="2" type="ORF">HCA46_17855</name>
</gene>
<dbReference type="PANTHER" id="PTHR43863">
    <property type="entry name" value="HYDROLASE, PUTATIVE (AFU_ORTHOLOGUE AFUA_1G03140)-RELATED"/>
    <property type="match status" value="1"/>
</dbReference>
<dbReference type="InterPro" id="IPR051816">
    <property type="entry name" value="Glycosyl_Hydrolase_31"/>
</dbReference>
<dbReference type="Proteomes" id="UP000547643">
    <property type="component" value="Unassembled WGS sequence"/>
</dbReference>
<proteinExistence type="predicted"/>
<organism evidence="2 3">
    <name type="scientific">Listeria booriae</name>
    <dbReference type="NCBI Taxonomy" id="1552123"/>
    <lineage>
        <taxon>Bacteria</taxon>
        <taxon>Bacillati</taxon>
        <taxon>Bacillota</taxon>
        <taxon>Bacilli</taxon>
        <taxon>Bacillales</taxon>
        <taxon>Listeriaceae</taxon>
        <taxon>Listeria</taxon>
    </lineage>
</organism>
<reference evidence="2 3" key="1">
    <citation type="submission" date="2020-03" db="EMBL/GenBank/DDBJ databases">
        <title>Soil Listeria distribution.</title>
        <authorList>
            <person name="Liao J."/>
            <person name="Wiedmann M."/>
        </authorList>
    </citation>
    <scope>NUCLEOTIDE SEQUENCE [LARGE SCALE GENOMIC DNA]</scope>
    <source>
        <strain evidence="2 3">FSL L7-1017</strain>
    </source>
</reference>
<accession>A0A7X1CK24</accession>
<feature type="non-terminal residue" evidence="2">
    <location>
        <position position="196"/>
    </location>
</feature>
<dbReference type="InterPro" id="IPR005084">
    <property type="entry name" value="CBM6"/>
</dbReference>
<dbReference type="InterPro" id="IPR013780">
    <property type="entry name" value="Glyco_hydro_b"/>
</dbReference>
<dbReference type="Gene3D" id="2.60.120.260">
    <property type="entry name" value="Galactose-binding domain-like"/>
    <property type="match status" value="1"/>
</dbReference>
<dbReference type="PANTHER" id="PTHR43863:SF2">
    <property type="entry name" value="MALTASE-GLUCOAMYLASE"/>
    <property type="match status" value="1"/>
</dbReference>
<dbReference type="EMBL" id="JAARUV010000062">
    <property type="protein sequence ID" value="MBC1780688.1"/>
    <property type="molecule type" value="Genomic_DNA"/>
</dbReference>
<dbReference type="SUPFAM" id="SSF49785">
    <property type="entry name" value="Galactose-binding domain-like"/>
    <property type="match status" value="1"/>
</dbReference>
<feature type="domain" description="CBM6" evidence="1">
    <location>
        <begin position="96"/>
        <end position="196"/>
    </location>
</feature>
<evidence type="ECO:0000259" key="1">
    <source>
        <dbReference type="PROSITE" id="PS51175"/>
    </source>
</evidence>
<dbReference type="PROSITE" id="PS51175">
    <property type="entry name" value="CBM6"/>
    <property type="match status" value="1"/>
</dbReference>
<protein>
    <submittedName>
        <fullName evidence="2">Glycosyl hydrolase family 31</fullName>
    </submittedName>
</protein>
<keyword evidence="2" id="KW-0378">Hydrolase</keyword>
<evidence type="ECO:0000313" key="3">
    <source>
        <dbReference type="Proteomes" id="UP000547643"/>
    </source>
</evidence>
<dbReference type="GO" id="GO:0030246">
    <property type="term" value="F:carbohydrate binding"/>
    <property type="evidence" value="ECO:0007669"/>
    <property type="project" value="InterPro"/>
</dbReference>
<evidence type="ECO:0000313" key="2">
    <source>
        <dbReference type="EMBL" id="MBC1780688.1"/>
    </source>
</evidence>
<dbReference type="Gene3D" id="2.60.40.1180">
    <property type="entry name" value="Golgi alpha-mannosidase II"/>
    <property type="match status" value="1"/>
</dbReference>
<sequence length="196" mass="20357">TADGMTFTVGAKEGSYQADTENYIVKLHGNAAESVQVNGADSKLYDDLSALENADGSGYAVSSDIYGAVTYVKVPAQAAADTVITTTGSASVVQTGTYEMESGSSFAGTVEDKPVSEKTYVDGYNTDGAGSTVYANVKDSGDYNVDLTYKNAASDNQSLSIFVNGEFVKQTSLKPAAEWTVASETLPLSAGKNSIT</sequence>
<dbReference type="InterPro" id="IPR008979">
    <property type="entry name" value="Galactose-bd-like_sf"/>
</dbReference>
<dbReference type="GO" id="GO:0016787">
    <property type="term" value="F:hydrolase activity"/>
    <property type="evidence" value="ECO:0007669"/>
    <property type="project" value="UniProtKB-KW"/>
</dbReference>
<comment type="caution">
    <text evidence="2">The sequence shown here is derived from an EMBL/GenBank/DDBJ whole genome shotgun (WGS) entry which is preliminary data.</text>
</comment>
<name>A0A7X1CK24_9LIST</name>